<name>A0A7J9BQQ7_GOSGO</name>
<comment type="caution">
    <text evidence="1">The sequence shown here is derived from an EMBL/GenBank/DDBJ whole genome shotgun (WGS) entry which is preliminary data.</text>
</comment>
<organism evidence="1 2">
    <name type="scientific">Gossypium gossypioides</name>
    <name type="common">Mexican cotton</name>
    <name type="synonym">Selera gossypioides</name>
    <dbReference type="NCBI Taxonomy" id="34282"/>
    <lineage>
        <taxon>Eukaryota</taxon>
        <taxon>Viridiplantae</taxon>
        <taxon>Streptophyta</taxon>
        <taxon>Embryophyta</taxon>
        <taxon>Tracheophyta</taxon>
        <taxon>Spermatophyta</taxon>
        <taxon>Magnoliopsida</taxon>
        <taxon>eudicotyledons</taxon>
        <taxon>Gunneridae</taxon>
        <taxon>Pentapetalae</taxon>
        <taxon>rosids</taxon>
        <taxon>malvids</taxon>
        <taxon>Malvales</taxon>
        <taxon>Malvaceae</taxon>
        <taxon>Malvoideae</taxon>
        <taxon>Gossypium</taxon>
    </lineage>
</organism>
<reference evidence="1 2" key="1">
    <citation type="journal article" date="2019" name="Genome Biol. Evol.">
        <title>Insights into the evolution of the New World diploid cottons (Gossypium, subgenus Houzingenia) based on genome sequencing.</title>
        <authorList>
            <person name="Grover C.E."/>
            <person name="Arick M.A. 2nd"/>
            <person name="Thrash A."/>
            <person name="Conover J.L."/>
            <person name="Sanders W.S."/>
            <person name="Peterson D.G."/>
            <person name="Frelichowski J.E."/>
            <person name="Scheffler J.A."/>
            <person name="Scheffler B.E."/>
            <person name="Wendel J.F."/>
        </authorList>
    </citation>
    <scope>NUCLEOTIDE SEQUENCE [LARGE SCALE GENOMIC DNA]</scope>
    <source>
        <strain evidence="1">5</strain>
        <tissue evidence="1">Leaf</tissue>
    </source>
</reference>
<dbReference type="EMBL" id="JABEZY010000005">
    <property type="protein sequence ID" value="MBA0738521.1"/>
    <property type="molecule type" value="Genomic_DNA"/>
</dbReference>
<proteinExistence type="predicted"/>
<protein>
    <submittedName>
        <fullName evidence="1">Uncharacterized protein</fullName>
    </submittedName>
</protein>
<feature type="non-terminal residue" evidence="1">
    <location>
        <position position="1"/>
    </location>
</feature>
<dbReference type="Proteomes" id="UP000593579">
    <property type="component" value="Unassembled WGS sequence"/>
</dbReference>
<evidence type="ECO:0000313" key="2">
    <source>
        <dbReference type="Proteomes" id="UP000593579"/>
    </source>
</evidence>
<evidence type="ECO:0000313" key="1">
    <source>
        <dbReference type="EMBL" id="MBA0738521.1"/>
    </source>
</evidence>
<sequence>AVKHGARLSFAGGVLKDQNKEWILRILDGLVLCQKQGLKRVVIHADSLEEGIQVFDEVPPEVIDVLNVDTTNFDSLLSTLM</sequence>
<gene>
    <name evidence="1" type="ORF">Gogos_011860</name>
</gene>
<dbReference type="OrthoDB" id="998509at2759"/>
<dbReference type="AlphaFoldDB" id="A0A7J9BQQ7"/>
<accession>A0A7J9BQQ7</accession>
<keyword evidence="2" id="KW-1185">Reference proteome</keyword>